<protein>
    <submittedName>
        <fullName evidence="1">Uncharacterized protein</fullName>
    </submittedName>
</protein>
<reference evidence="1" key="1">
    <citation type="submission" date="2021-11" db="EMBL/GenBank/DDBJ databases">
        <title>Study of the species diversity of bacterial strains isolated from a unique natural object - Shulgan-Tash cave (Bashkiria).</title>
        <authorList>
            <person name="Sazanova A.L."/>
            <person name="Chirak E.R."/>
            <person name="Safronova V.I."/>
        </authorList>
    </citation>
    <scope>NUCLEOTIDE SEQUENCE</scope>
    <source>
        <strain evidence="1">P1</strain>
    </source>
</reference>
<dbReference type="Proteomes" id="UP001059663">
    <property type="component" value="Chromosome"/>
</dbReference>
<evidence type="ECO:0000313" key="2">
    <source>
        <dbReference type="Proteomes" id="UP001059663"/>
    </source>
</evidence>
<name>A0AC61U194_9MICO</name>
<sequence>MFFPAAAGSAGAASPPFVLVLDEDVELVDELELLVVESPGSGLTVVELDPSPSASPPQADRPLIAKQVAATKAAGRRTSRTLLSSLERPSRRLSGIQRIEIGPVRILSFHRQPVQTRHDVGTRWRLLSVPDWMEE</sequence>
<proteinExistence type="predicted"/>
<accession>A0AC61U194</accession>
<evidence type="ECO:0000313" key="1">
    <source>
        <dbReference type="EMBL" id="UUZ43774.1"/>
    </source>
</evidence>
<gene>
    <name evidence="1" type="ORF">LP422_13350</name>
</gene>
<dbReference type="EMBL" id="CP087977">
    <property type="protein sequence ID" value="UUZ43774.1"/>
    <property type="molecule type" value="Genomic_DNA"/>
</dbReference>
<organism evidence="1 2">
    <name type="scientific">Janibacter limosus</name>
    <dbReference type="NCBI Taxonomy" id="53458"/>
    <lineage>
        <taxon>Bacteria</taxon>
        <taxon>Bacillati</taxon>
        <taxon>Actinomycetota</taxon>
        <taxon>Actinomycetes</taxon>
        <taxon>Micrococcales</taxon>
        <taxon>Intrasporangiaceae</taxon>
        <taxon>Janibacter</taxon>
    </lineage>
</organism>